<feature type="domain" description="Histidine kinase/HSP90-like ATPase" evidence="2">
    <location>
        <begin position="14"/>
        <end position="131"/>
    </location>
</feature>
<evidence type="ECO:0000256" key="1">
    <source>
        <dbReference type="ARBA" id="ARBA00022527"/>
    </source>
</evidence>
<keyword evidence="4" id="KW-1185">Reference proteome</keyword>
<name>A0A2W7HWU6_9PROT</name>
<dbReference type="Proteomes" id="UP000249688">
    <property type="component" value="Unassembled WGS sequence"/>
</dbReference>
<dbReference type="InterPro" id="IPR036890">
    <property type="entry name" value="HATPase_C_sf"/>
</dbReference>
<dbReference type="CDD" id="cd16936">
    <property type="entry name" value="HATPase_RsbW-like"/>
    <property type="match status" value="1"/>
</dbReference>
<dbReference type="PANTHER" id="PTHR35526">
    <property type="entry name" value="ANTI-SIGMA-F FACTOR RSBW-RELATED"/>
    <property type="match status" value="1"/>
</dbReference>
<reference evidence="3 4" key="1">
    <citation type="submission" date="2018-06" db="EMBL/GenBank/DDBJ databases">
        <title>Genomic Encyclopedia of Archaeal and Bacterial Type Strains, Phase II (KMG-II): from individual species to whole genera.</title>
        <authorList>
            <person name="Goeker M."/>
        </authorList>
    </citation>
    <scope>NUCLEOTIDE SEQUENCE [LARGE SCALE GENOMIC DNA]</scope>
    <source>
        <strain evidence="3 4">DSM 24525</strain>
    </source>
</reference>
<dbReference type="EMBL" id="QKYU01000037">
    <property type="protein sequence ID" value="PZW38528.1"/>
    <property type="molecule type" value="Genomic_DNA"/>
</dbReference>
<evidence type="ECO:0000313" key="4">
    <source>
        <dbReference type="Proteomes" id="UP000249688"/>
    </source>
</evidence>
<accession>A0A2W7HWU6</accession>
<sequence>MTRRLTLRVTGGSAEVSQAQATLVAWLEEDDADPRTIARAELLVEEIALNALDHGQARGVTIAATRDEDGLGLVFEDDGGAFDPTTAPLPDLERALEEATIGGRGLVLLRKLATALRYERTAEGHNRLSMTLS</sequence>
<keyword evidence="1" id="KW-0723">Serine/threonine-protein kinase</keyword>
<keyword evidence="1" id="KW-0808">Transferase</keyword>
<dbReference type="GO" id="GO:0004674">
    <property type="term" value="F:protein serine/threonine kinase activity"/>
    <property type="evidence" value="ECO:0007669"/>
    <property type="project" value="UniProtKB-KW"/>
</dbReference>
<dbReference type="Gene3D" id="3.30.565.10">
    <property type="entry name" value="Histidine kinase-like ATPase, C-terminal domain"/>
    <property type="match status" value="1"/>
</dbReference>
<gene>
    <name evidence="3" type="ORF">C8P66_13721</name>
</gene>
<dbReference type="InterPro" id="IPR003594">
    <property type="entry name" value="HATPase_dom"/>
</dbReference>
<dbReference type="OrthoDB" id="7282586at2"/>
<keyword evidence="1" id="KW-0418">Kinase</keyword>
<proteinExistence type="predicted"/>
<dbReference type="InterPro" id="IPR050267">
    <property type="entry name" value="Anti-sigma-factor_SerPK"/>
</dbReference>
<organism evidence="3 4">
    <name type="scientific">Humitalea rosea</name>
    <dbReference type="NCBI Taxonomy" id="990373"/>
    <lineage>
        <taxon>Bacteria</taxon>
        <taxon>Pseudomonadati</taxon>
        <taxon>Pseudomonadota</taxon>
        <taxon>Alphaproteobacteria</taxon>
        <taxon>Acetobacterales</taxon>
        <taxon>Roseomonadaceae</taxon>
        <taxon>Humitalea</taxon>
    </lineage>
</organism>
<dbReference type="SUPFAM" id="SSF55874">
    <property type="entry name" value="ATPase domain of HSP90 chaperone/DNA topoisomerase II/histidine kinase"/>
    <property type="match status" value="1"/>
</dbReference>
<dbReference type="RefSeq" id="WP_111400371.1">
    <property type="nucleotide sequence ID" value="NZ_QKYU01000037.1"/>
</dbReference>
<evidence type="ECO:0000259" key="2">
    <source>
        <dbReference type="Pfam" id="PF13581"/>
    </source>
</evidence>
<dbReference type="AlphaFoldDB" id="A0A2W7HWU6"/>
<protein>
    <submittedName>
        <fullName evidence="3">Anti-sigma regulatory factor (Ser/Thr protein kinase)</fullName>
    </submittedName>
</protein>
<evidence type="ECO:0000313" key="3">
    <source>
        <dbReference type="EMBL" id="PZW38528.1"/>
    </source>
</evidence>
<comment type="caution">
    <text evidence="3">The sequence shown here is derived from an EMBL/GenBank/DDBJ whole genome shotgun (WGS) entry which is preliminary data.</text>
</comment>
<dbReference type="Pfam" id="PF13581">
    <property type="entry name" value="HATPase_c_2"/>
    <property type="match status" value="1"/>
</dbReference>